<dbReference type="PANTHER" id="PTHR13887:SF54">
    <property type="entry name" value="DSBA FAMILY PROTEIN"/>
    <property type="match status" value="1"/>
</dbReference>
<dbReference type="Pfam" id="PF01323">
    <property type="entry name" value="DSBA"/>
    <property type="match status" value="1"/>
</dbReference>
<reference evidence="2 3" key="1">
    <citation type="submission" date="2020-07" db="EMBL/GenBank/DDBJ databases">
        <title>Facklamia lactis sp. nov., isolated from raw milk.</title>
        <authorList>
            <person name="Doll E.V."/>
            <person name="Huptas C."/>
            <person name="Staib L."/>
            <person name="Wenning M."/>
            <person name="Scherer S."/>
        </authorList>
    </citation>
    <scope>NUCLEOTIDE SEQUENCE [LARGE SCALE GENOMIC DNA]</scope>
    <source>
        <strain evidence="2 3">DSM 104272</strain>
    </source>
</reference>
<evidence type="ECO:0000313" key="3">
    <source>
        <dbReference type="Proteomes" id="UP000823401"/>
    </source>
</evidence>
<dbReference type="EMBL" id="JACCEL010000019">
    <property type="protein sequence ID" value="MBG9978767.1"/>
    <property type="molecule type" value="Genomic_DNA"/>
</dbReference>
<proteinExistence type="predicted"/>
<organism evidence="2 3">
    <name type="scientific">Ruoffia tabacinasalis</name>
    <dbReference type="NCBI Taxonomy" id="87458"/>
    <lineage>
        <taxon>Bacteria</taxon>
        <taxon>Bacillati</taxon>
        <taxon>Bacillota</taxon>
        <taxon>Bacilli</taxon>
        <taxon>Lactobacillales</taxon>
        <taxon>Aerococcaceae</taxon>
        <taxon>Ruoffia</taxon>
    </lineage>
</organism>
<name>A0ABS0LKK6_9LACT</name>
<gene>
    <name evidence="2" type="ORF">HYQ42_08180</name>
</gene>
<dbReference type="RefSeq" id="WP_197104824.1">
    <property type="nucleotide sequence ID" value="NZ_JACCEL010000019.1"/>
</dbReference>
<sequence>MEIEFFHNSVCSHCYIQSRRLQEILKDFPEATVKHRSFPLNLHSEDPKSSVNAQEREDVVAMWKRANRVDEEKRFNVEALESGAEFVKPTSYMAEKALKAASKVSDERTLWALSDAIQKAYFENLLDISDINVLESIIQSFDIDLEAWREAFQDASLDEEMNRDFDRAESFDIDYIPALVVNGESVIKGALRTQLVQEKLNNIRQS</sequence>
<dbReference type="Proteomes" id="UP000823401">
    <property type="component" value="Unassembled WGS sequence"/>
</dbReference>
<dbReference type="PANTHER" id="PTHR13887">
    <property type="entry name" value="GLUTATHIONE S-TRANSFERASE KAPPA"/>
    <property type="match status" value="1"/>
</dbReference>
<dbReference type="InterPro" id="IPR036249">
    <property type="entry name" value="Thioredoxin-like_sf"/>
</dbReference>
<evidence type="ECO:0000259" key="1">
    <source>
        <dbReference type="Pfam" id="PF01323"/>
    </source>
</evidence>
<dbReference type="Gene3D" id="3.40.30.10">
    <property type="entry name" value="Glutaredoxin"/>
    <property type="match status" value="1"/>
</dbReference>
<comment type="caution">
    <text evidence="2">The sequence shown here is derived from an EMBL/GenBank/DDBJ whole genome shotgun (WGS) entry which is preliminary data.</text>
</comment>
<dbReference type="SUPFAM" id="SSF52833">
    <property type="entry name" value="Thioredoxin-like"/>
    <property type="match status" value="1"/>
</dbReference>
<feature type="domain" description="DSBA-like thioredoxin" evidence="1">
    <location>
        <begin position="3"/>
        <end position="200"/>
    </location>
</feature>
<evidence type="ECO:0000313" key="2">
    <source>
        <dbReference type="EMBL" id="MBG9978767.1"/>
    </source>
</evidence>
<keyword evidence="3" id="KW-1185">Reference proteome</keyword>
<accession>A0ABS0LKK6</accession>
<protein>
    <submittedName>
        <fullName evidence="2">DsbA family protein</fullName>
    </submittedName>
</protein>
<dbReference type="InterPro" id="IPR001853">
    <property type="entry name" value="DSBA-like_thioredoxin_dom"/>
</dbReference>